<dbReference type="GO" id="GO:0050661">
    <property type="term" value="F:NADP binding"/>
    <property type="evidence" value="ECO:0007669"/>
    <property type="project" value="InterPro"/>
</dbReference>
<keyword evidence="8" id="KW-1185">Reference proteome</keyword>
<keyword evidence="2" id="KW-0285">Flavoprotein</keyword>
<dbReference type="InterPro" id="IPR044152">
    <property type="entry name" value="YqjM-like"/>
</dbReference>
<proteinExistence type="predicted"/>
<dbReference type="GO" id="GO:0010181">
    <property type="term" value="F:FMN binding"/>
    <property type="evidence" value="ECO:0007669"/>
    <property type="project" value="InterPro"/>
</dbReference>
<keyword evidence="5" id="KW-0560">Oxidoreductase</keyword>
<dbReference type="SUPFAM" id="SSF51395">
    <property type="entry name" value="FMN-linked oxidoreductases"/>
    <property type="match status" value="1"/>
</dbReference>
<name>A0A9P6KEE7_9FUNG</name>
<dbReference type="PANTHER" id="PTHR43303">
    <property type="entry name" value="NADPH DEHYDROGENASE C23G7.10C-RELATED"/>
    <property type="match status" value="1"/>
</dbReference>
<evidence type="ECO:0000259" key="6">
    <source>
        <dbReference type="Pfam" id="PF00724"/>
    </source>
</evidence>
<dbReference type="PANTHER" id="PTHR43303:SF4">
    <property type="entry name" value="NADPH DEHYDROGENASE C23G7.10C-RELATED"/>
    <property type="match status" value="1"/>
</dbReference>
<evidence type="ECO:0000313" key="7">
    <source>
        <dbReference type="EMBL" id="KAF9581667.1"/>
    </source>
</evidence>
<evidence type="ECO:0000256" key="2">
    <source>
        <dbReference type="ARBA" id="ARBA00022630"/>
    </source>
</evidence>
<comment type="caution">
    <text evidence="7">The sequence shown here is derived from an EMBL/GenBank/DDBJ whole genome shotgun (WGS) entry which is preliminary data.</text>
</comment>
<accession>A0A9P6KEE7</accession>
<sequence>SSTPGYYVPLDPESLWPEDVVGPTGGLQWDDKHQIPHELTLEDIPGVIKSFGDAAVRAQKAGMDTVEIHAAHGYLLHQFLSPATNKRTDKYGGSLENRARLLLEVVAEIQANWPKEKPLLVRISASDNIEYLENEPSFDIEQTVQVAKWLKDAGVDVIHVSSGGNVKEQKISYAPSYQVHFAERIKKEVPGLIVMAVGVITNGPQAEEILERGQADLIAVARGFLRDPTLALRAARELGLQPRYTSQYNMFLSRFNF</sequence>
<dbReference type="EMBL" id="JAABOA010001377">
    <property type="protein sequence ID" value="KAF9581667.1"/>
    <property type="molecule type" value="Genomic_DNA"/>
</dbReference>
<dbReference type="InterPro" id="IPR001155">
    <property type="entry name" value="OxRdtase_FMN_N"/>
</dbReference>
<dbReference type="OrthoDB" id="72788at2759"/>
<feature type="domain" description="NADH:flavin oxidoreductase/NADH oxidase N-terminal" evidence="6">
    <location>
        <begin position="26"/>
        <end position="238"/>
    </location>
</feature>
<dbReference type="InterPro" id="IPR013785">
    <property type="entry name" value="Aldolase_TIM"/>
</dbReference>
<evidence type="ECO:0000256" key="1">
    <source>
        <dbReference type="ARBA" id="ARBA00001917"/>
    </source>
</evidence>
<evidence type="ECO:0000256" key="5">
    <source>
        <dbReference type="ARBA" id="ARBA00023002"/>
    </source>
</evidence>
<reference evidence="7" key="1">
    <citation type="journal article" date="2020" name="Fungal Divers.">
        <title>Resolving the Mortierellaceae phylogeny through synthesis of multi-gene phylogenetics and phylogenomics.</title>
        <authorList>
            <person name="Vandepol N."/>
            <person name="Liber J."/>
            <person name="Desiro A."/>
            <person name="Na H."/>
            <person name="Kennedy M."/>
            <person name="Barry K."/>
            <person name="Grigoriev I.V."/>
            <person name="Miller A.N."/>
            <person name="O'Donnell K."/>
            <person name="Stajich J.E."/>
            <person name="Bonito G."/>
        </authorList>
    </citation>
    <scope>NUCLEOTIDE SEQUENCE</scope>
    <source>
        <strain evidence="7">KOD1015</strain>
    </source>
</reference>
<evidence type="ECO:0000313" key="8">
    <source>
        <dbReference type="Proteomes" id="UP000780801"/>
    </source>
</evidence>
<evidence type="ECO:0000256" key="4">
    <source>
        <dbReference type="ARBA" id="ARBA00022857"/>
    </source>
</evidence>
<dbReference type="Pfam" id="PF00724">
    <property type="entry name" value="Oxidored_FMN"/>
    <property type="match status" value="1"/>
</dbReference>
<protein>
    <recommendedName>
        <fullName evidence="6">NADH:flavin oxidoreductase/NADH oxidase N-terminal domain-containing protein</fullName>
    </recommendedName>
</protein>
<feature type="non-terminal residue" evidence="7">
    <location>
        <position position="1"/>
    </location>
</feature>
<keyword evidence="3" id="KW-0288">FMN</keyword>
<dbReference type="Gene3D" id="3.20.20.70">
    <property type="entry name" value="Aldolase class I"/>
    <property type="match status" value="1"/>
</dbReference>
<gene>
    <name evidence="7" type="ORF">BGW38_001226</name>
</gene>
<organism evidence="7 8">
    <name type="scientific">Lunasporangiospora selenospora</name>
    <dbReference type="NCBI Taxonomy" id="979761"/>
    <lineage>
        <taxon>Eukaryota</taxon>
        <taxon>Fungi</taxon>
        <taxon>Fungi incertae sedis</taxon>
        <taxon>Mucoromycota</taxon>
        <taxon>Mortierellomycotina</taxon>
        <taxon>Mortierellomycetes</taxon>
        <taxon>Mortierellales</taxon>
        <taxon>Mortierellaceae</taxon>
        <taxon>Lunasporangiospora</taxon>
    </lineage>
</organism>
<comment type="cofactor">
    <cofactor evidence="1">
        <name>FMN</name>
        <dbReference type="ChEBI" id="CHEBI:58210"/>
    </cofactor>
</comment>
<dbReference type="AlphaFoldDB" id="A0A9P6KEE7"/>
<keyword evidence="4" id="KW-0521">NADP</keyword>
<dbReference type="GO" id="GO:0003959">
    <property type="term" value="F:NADPH dehydrogenase activity"/>
    <property type="evidence" value="ECO:0007669"/>
    <property type="project" value="InterPro"/>
</dbReference>
<evidence type="ECO:0000256" key="3">
    <source>
        <dbReference type="ARBA" id="ARBA00022643"/>
    </source>
</evidence>
<dbReference type="Proteomes" id="UP000780801">
    <property type="component" value="Unassembled WGS sequence"/>
</dbReference>